<feature type="transmembrane region" description="Helical" evidence="10">
    <location>
        <begin position="350"/>
        <end position="372"/>
    </location>
</feature>
<keyword evidence="8 10" id="KW-0472">Membrane</keyword>
<accession>A0A080ZNC0</accession>
<feature type="transmembrane region" description="Helical" evidence="10">
    <location>
        <begin position="47"/>
        <end position="71"/>
    </location>
</feature>
<evidence type="ECO:0000256" key="4">
    <source>
        <dbReference type="ARBA" id="ARBA00022448"/>
    </source>
</evidence>
<evidence type="ECO:0000256" key="8">
    <source>
        <dbReference type="ARBA" id="ARBA00023136"/>
    </source>
</evidence>
<feature type="region of interest" description="Disordered" evidence="9">
    <location>
        <begin position="158"/>
        <end position="179"/>
    </location>
</feature>
<feature type="transmembrane region" description="Helical" evidence="10">
    <location>
        <begin position="306"/>
        <end position="329"/>
    </location>
</feature>
<evidence type="ECO:0000256" key="5">
    <source>
        <dbReference type="ARBA" id="ARBA00022475"/>
    </source>
</evidence>
<sequence>MLFNAQQQLLSQSTVIWWILVQGVVVAVLMSMLWGQTASIFGARHSVAMLVLTHFGGMVSTTSSVVFYPFVASFPPLFTSALATGEGLSGSLAALLGIVQDPGGELRFSVSVFYLICATIMCVSLVAFTFLQYHPWAQEAKTSDEAVDLGRDLDSDEREAEEDTLLTHSSCGSCPRTASASTLTIPSPTASQYEAVSGAEVLRQVWQLLACQWILAAFSFGWLPSTMPYVYKKFSPTDDAEAATARFQTTASIAALILSPLASASTTWFRLYYVRSMTLVLVILALLLLSFSLTSRPTLSNYGHGYLLPLLVHIFYLVGCAYTQTMLYLTLKRRGDIMRSPDFARRVYQWNGLATQVGAMSGTAVAFPLVFWCESLFTT</sequence>
<comment type="catalytic activity">
    <reaction evidence="1">
        <text>riboflavin(in) = riboflavin(out)</text>
        <dbReference type="Rhea" id="RHEA:35015"/>
        <dbReference type="ChEBI" id="CHEBI:57986"/>
    </reaction>
</comment>
<dbReference type="GO" id="GO:0005886">
    <property type="term" value="C:plasma membrane"/>
    <property type="evidence" value="ECO:0007669"/>
    <property type="project" value="UniProtKB-SubCell"/>
</dbReference>
<dbReference type="SUPFAM" id="SSF103473">
    <property type="entry name" value="MFS general substrate transporter"/>
    <property type="match status" value="1"/>
</dbReference>
<keyword evidence="4" id="KW-0813">Transport</keyword>
<evidence type="ECO:0000256" key="7">
    <source>
        <dbReference type="ARBA" id="ARBA00022989"/>
    </source>
</evidence>
<evidence type="ECO:0000256" key="2">
    <source>
        <dbReference type="ARBA" id="ARBA00004651"/>
    </source>
</evidence>
<evidence type="ECO:0000256" key="9">
    <source>
        <dbReference type="SAM" id="MobiDB-lite"/>
    </source>
</evidence>
<evidence type="ECO:0000256" key="6">
    <source>
        <dbReference type="ARBA" id="ARBA00022692"/>
    </source>
</evidence>
<evidence type="ECO:0000256" key="3">
    <source>
        <dbReference type="ARBA" id="ARBA00006366"/>
    </source>
</evidence>
<dbReference type="AlphaFoldDB" id="A0A080ZNC0"/>
<proteinExistence type="inferred from homology"/>
<organism evidence="11 12">
    <name type="scientific">Phytophthora nicotianae P1976</name>
    <dbReference type="NCBI Taxonomy" id="1317066"/>
    <lineage>
        <taxon>Eukaryota</taxon>
        <taxon>Sar</taxon>
        <taxon>Stramenopiles</taxon>
        <taxon>Oomycota</taxon>
        <taxon>Peronosporomycetes</taxon>
        <taxon>Peronosporales</taxon>
        <taxon>Peronosporaceae</taxon>
        <taxon>Phytophthora</taxon>
    </lineage>
</organism>
<evidence type="ECO:0000256" key="10">
    <source>
        <dbReference type="SAM" id="Phobius"/>
    </source>
</evidence>
<evidence type="ECO:0000313" key="11">
    <source>
        <dbReference type="EMBL" id="ETO68131.1"/>
    </source>
</evidence>
<reference evidence="11 12" key="1">
    <citation type="submission" date="2013-11" db="EMBL/GenBank/DDBJ databases">
        <title>The Genome Sequence of Phytophthora parasitica P1976.</title>
        <authorList>
            <consortium name="The Broad Institute Genomics Platform"/>
            <person name="Russ C."/>
            <person name="Tyler B."/>
            <person name="Panabieres F."/>
            <person name="Shan W."/>
            <person name="Tripathy S."/>
            <person name="Grunwald N."/>
            <person name="Machado M."/>
            <person name="Johnson C.S."/>
            <person name="Walker B."/>
            <person name="Young S."/>
            <person name="Zeng Q."/>
            <person name="Gargeya S."/>
            <person name="Fitzgerald M."/>
            <person name="Haas B."/>
            <person name="Abouelleil A."/>
            <person name="Allen A.W."/>
            <person name="Alvarado L."/>
            <person name="Arachchi H.M."/>
            <person name="Berlin A.M."/>
            <person name="Chapman S.B."/>
            <person name="Gainer-Dewar J."/>
            <person name="Goldberg J."/>
            <person name="Griggs A."/>
            <person name="Gujja S."/>
            <person name="Hansen M."/>
            <person name="Howarth C."/>
            <person name="Imamovic A."/>
            <person name="Ireland A."/>
            <person name="Larimer J."/>
            <person name="McCowan C."/>
            <person name="Murphy C."/>
            <person name="Pearson M."/>
            <person name="Poon T.W."/>
            <person name="Priest M."/>
            <person name="Roberts A."/>
            <person name="Saif S."/>
            <person name="Shea T."/>
            <person name="Sisk P."/>
            <person name="Sykes S."/>
            <person name="Wortman J."/>
            <person name="Nusbaum C."/>
            <person name="Birren B."/>
        </authorList>
    </citation>
    <scope>NUCLEOTIDE SEQUENCE [LARGE SCALE GENOMIC DNA]</scope>
    <source>
        <strain evidence="11 12">P1976</strain>
    </source>
</reference>
<comment type="caution">
    <text evidence="11">The sequence shown here is derived from an EMBL/GenBank/DDBJ whole genome shotgun (WGS) entry which is preliminary data.</text>
</comment>
<name>A0A080ZNC0_PHYNI</name>
<feature type="transmembrane region" description="Helical" evidence="10">
    <location>
        <begin position="15"/>
        <end position="35"/>
    </location>
</feature>
<keyword evidence="5" id="KW-1003">Cell membrane</keyword>
<feature type="transmembrane region" description="Helical" evidence="10">
    <location>
        <begin position="272"/>
        <end position="294"/>
    </location>
</feature>
<gene>
    <name evidence="11" type="ORF">F444_15008</name>
</gene>
<protein>
    <submittedName>
        <fullName evidence="11">Uncharacterized protein</fullName>
    </submittedName>
</protein>
<feature type="transmembrane region" description="Helical" evidence="10">
    <location>
        <begin position="111"/>
        <end position="133"/>
    </location>
</feature>
<evidence type="ECO:0000313" key="12">
    <source>
        <dbReference type="Proteomes" id="UP000028582"/>
    </source>
</evidence>
<comment type="similarity">
    <text evidence="3">Belongs to the riboflavin transporter family.</text>
</comment>
<keyword evidence="6 10" id="KW-0812">Transmembrane</keyword>
<dbReference type="Proteomes" id="UP000028582">
    <property type="component" value="Unassembled WGS sequence"/>
</dbReference>
<dbReference type="InterPro" id="IPR009357">
    <property type="entry name" value="Riboflavin_transptr"/>
</dbReference>
<dbReference type="Pfam" id="PF06237">
    <property type="entry name" value="SLC52_ribofla_tr"/>
    <property type="match status" value="2"/>
</dbReference>
<keyword evidence="7 10" id="KW-1133">Transmembrane helix</keyword>
<comment type="subcellular location">
    <subcellularLocation>
        <location evidence="2">Cell membrane</location>
        <topology evidence="2">Multi-pass membrane protein</topology>
    </subcellularLocation>
</comment>
<dbReference type="EMBL" id="ANJA01002766">
    <property type="protein sequence ID" value="ETO68131.1"/>
    <property type="molecule type" value="Genomic_DNA"/>
</dbReference>
<dbReference type="PANTHER" id="PTHR12929:SF21">
    <property type="match status" value="1"/>
</dbReference>
<dbReference type="GO" id="GO:0032217">
    <property type="term" value="F:riboflavin transmembrane transporter activity"/>
    <property type="evidence" value="ECO:0007669"/>
    <property type="project" value="InterPro"/>
</dbReference>
<feature type="transmembrane region" description="Helical" evidence="10">
    <location>
        <begin position="205"/>
        <end position="223"/>
    </location>
</feature>
<evidence type="ECO:0000256" key="1">
    <source>
        <dbReference type="ARBA" id="ARBA00000215"/>
    </source>
</evidence>
<feature type="transmembrane region" description="Helical" evidence="10">
    <location>
        <begin position="77"/>
        <end position="99"/>
    </location>
</feature>
<dbReference type="PANTHER" id="PTHR12929">
    <property type="entry name" value="SOLUTE CARRIER FAMILY 52"/>
    <property type="match status" value="1"/>
</dbReference>
<feature type="compositionally biased region" description="Polar residues" evidence="9">
    <location>
        <begin position="166"/>
        <end position="179"/>
    </location>
</feature>
<dbReference type="InterPro" id="IPR036259">
    <property type="entry name" value="MFS_trans_sf"/>
</dbReference>